<dbReference type="GO" id="GO:0006412">
    <property type="term" value="P:translation"/>
    <property type="evidence" value="ECO:0007669"/>
    <property type="project" value="InterPro"/>
</dbReference>
<dbReference type="Gramene" id="Psat1g110440.1">
    <property type="protein sequence ID" value="Psat1g110440.1.cds"/>
    <property type="gene ID" value="Psat1g110440"/>
</dbReference>
<comment type="similarity">
    <text evidence="1">Belongs to the universal ribosomal protein uS13 family.</text>
</comment>
<dbReference type="GO" id="GO:0015935">
    <property type="term" value="C:small ribosomal subunit"/>
    <property type="evidence" value="ECO:0007669"/>
    <property type="project" value="TreeGrafter"/>
</dbReference>
<dbReference type="InterPro" id="IPR010979">
    <property type="entry name" value="Ribosomal_uS13-like_H2TH"/>
</dbReference>
<dbReference type="PANTHER" id="PTHR10871:SF3">
    <property type="entry name" value="SMALL RIBOSOMAL SUBUNIT PROTEIN US13"/>
    <property type="match status" value="1"/>
</dbReference>
<comment type="caution">
    <text evidence="4">The sequence shown here is derived from an EMBL/GenBank/DDBJ whole genome shotgun (WGS) entry which is preliminary data.</text>
</comment>
<gene>
    <name evidence="4" type="ORF">KIW84_013131</name>
</gene>
<name>A0A9D5GXP3_PEA</name>
<accession>A0A9D5GXP3</accession>
<evidence type="ECO:0000256" key="2">
    <source>
        <dbReference type="ARBA" id="ARBA00022980"/>
    </source>
</evidence>
<sequence>MLNCVVELLLGGLSFAWMRFWVAKIWSTYGNEYEVEHYGAPLRLAAGYGEEDGEGNVRRKRVNGFADDSISGLTVANGEFQHIPRVLNTNVDGKQKIMFAMTSIKGIGRRFSNICCKKIDIDMNKRAGELSAAELDNLMSGLVRIWCG</sequence>
<dbReference type="PANTHER" id="PTHR10871">
    <property type="entry name" value="30S RIBOSOMAL PROTEIN S13/40S RIBOSOMAL PROTEIN S18"/>
    <property type="match status" value="1"/>
</dbReference>
<dbReference type="GO" id="GO:0005829">
    <property type="term" value="C:cytosol"/>
    <property type="evidence" value="ECO:0007669"/>
    <property type="project" value="TreeGrafter"/>
</dbReference>
<dbReference type="Gene3D" id="1.10.8.50">
    <property type="match status" value="1"/>
</dbReference>
<dbReference type="GO" id="GO:0003735">
    <property type="term" value="F:structural constituent of ribosome"/>
    <property type="evidence" value="ECO:0007669"/>
    <property type="project" value="InterPro"/>
</dbReference>
<keyword evidence="3" id="KW-0687">Ribonucleoprotein</keyword>
<dbReference type="AlphaFoldDB" id="A0A9D5GXP3"/>
<keyword evidence="5" id="KW-1185">Reference proteome</keyword>
<dbReference type="EMBL" id="JAMSHJ010000001">
    <property type="protein sequence ID" value="KAI5444739.1"/>
    <property type="molecule type" value="Genomic_DNA"/>
</dbReference>
<evidence type="ECO:0000256" key="3">
    <source>
        <dbReference type="ARBA" id="ARBA00023274"/>
    </source>
</evidence>
<dbReference type="Pfam" id="PF00416">
    <property type="entry name" value="Ribosomal_S13"/>
    <property type="match status" value="1"/>
</dbReference>
<dbReference type="FunFam" id="1.10.8.50:FF:000002">
    <property type="entry name" value="40S ribosomal protein S18"/>
    <property type="match status" value="1"/>
</dbReference>
<evidence type="ECO:0008006" key="6">
    <source>
        <dbReference type="Google" id="ProtNLM"/>
    </source>
</evidence>
<keyword evidence="2" id="KW-0689">Ribosomal protein</keyword>
<organism evidence="4 5">
    <name type="scientific">Pisum sativum</name>
    <name type="common">Garden pea</name>
    <name type="synonym">Lathyrus oleraceus</name>
    <dbReference type="NCBI Taxonomy" id="3888"/>
    <lineage>
        <taxon>Eukaryota</taxon>
        <taxon>Viridiplantae</taxon>
        <taxon>Streptophyta</taxon>
        <taxon>Embryophyta</taxon>
        <taxon>Tracheophyta</taxon>
        <taxon>Spermatophyta</taxon>
        <taxon>Magnoliopsida</taxon>
        <taxon>eudicotyledons</taxon>
        <taxon>Gunneridae</taxon>
        <taxon>Pentapetalae</taxon>
        <taxon>rosids</taxon>
        <taxon>fabids</taxon>
        <taxon>Fabales</taxon>
        <taxon>Fabaceae</taxon>
        <taxon>Papilionoideae</taxon>
        <taxon>50 kb inversion clade</taxon>
        <taxon>NPAAA clade</taxon>
        <taxon>Hologalegina</taxon>
        <taxon>IRL clade</taxon>
        <taxon>Fabeae</taxon>
        <taxon>Lathyrus</taxon>
    </lineage>
</organism>
<dbReference type="InterPro" id="IPR001892">
    <property type="entry name" value="Ribosomal_uS13"/>
</dbReference>
<dbReference type="Gramene" id="Psat01G0313100-T1">
    <property type="protein sequence ID" value="KAI5444739.1"/>
    <property type="gene ID" value="KIW84_013131"/>
</dbReference>
<evidence type="ECO:0000256" key="1">
    <source>
        <dbReference type="ARBA" id="ARBA00008080"/>
    </source>
</evidence>
<dbReference type="SUPFAM" id="SSF46946">
    <property type="entry name" value="S13-like H2TH domain"/>
    <property type="match status" value="1"/>
</dbReference>
<dbReference type="GO" id="GO:0003723">
    <property type="term" value="F:RNA binding"/>
    <property type="evidence" value="ECO:0007669"/>
    <property type="project" value="InterPro"/>
</dbReference>
<reference evidence="4 5" key="1">
    <citation type="journal article" date="2022" name="Nat. Genet.">
        <title>Improved pea reference genome and pan-genome highlight genomic features and evolutionary characteristics.</title>
        <authorList>
            <person name="Yang T."/>
            <person name="Liu R."/>
            <person name="Luo Y."/>
            <person name="Hu S."/>
            <person name="Wang D."/>
            <person name="Wang C."/>
            <person name="Pandey M.K."/>
            <person name="Ge S."/>
            <person name="Xu Q."/>
            <person name="Li N."/>
            <person name="Li G."/>
            <person name="Huang Y."/>
            <person name="Saxena R.K."/>
            <person name="Ji Y."/>
            <person name="Li M."/>
            <person name="Yan X."/>
            <person name="He Y."/>
            <person name="Liu Y."/>
            <person name="Wang X."/>
            <person name="Xiang C."/>
            <person name="Varshney R.K."/>
            <person name="Ding H."/>
            <person name="Gao S."/>
            <person name="Zong X."/>
        </authorList>
    </citation>
    <scope>NUCLEOTIDE SEQUENCE [LARGE SCALE GENOMIC DNA]</scope>
    <source>
        <strain evidence="4 5">cv. Zhongwan 6</strain>
    </source>
</reference>
<dbReference type="PROSITE" id="PS50159">
    <property type="entry name" value="RIBOSOMAL_S13_2"/>
    <property type="match status" value="1"/>
</dbReference>
<evidence type="ECO:0000313" key="5">
    <source>
        <dbReference type="Proteomes" id="UP001058974"/>
    </source>
</evidence>
<dbReference type="Proteomes" id="UP001058974">
    <property type="component" value="Chromosome 1"/>
</dbReference>
<evidence type="ECO:0000313" key="4">
    <source>
        <dbReference type="EMBL" id="KAI5444739.1"/>
    </source>
</evidence>
<proteinExistence type="inferred from homology"/>
<protein>
    <recommendedName>
        <fullName evidence="6">40S ribosomal protein S18</fullName>
    </recommendedName>
</protein>